<dbReference type="Pfam" id="PF03724">
    <property type="entry name" value="META"/>
    <property type="match status" value="2"/>
</dbReference>
<dbReference type="InterPro" id="IPR038670">
    <property type="entry name" value="HslJ-like_sf"/>
</dbReference>
<dbReference type="PROSITE" id="PS51257">
    <property type="entry name" value="PROKAR_LIPOPROTEIN"/>
    <property type="match status" value="1"/>
</dbReference>
<accession>A0ABT2JEE5</accession>
<feature type="signal peptide" evidence="1">
    <location>
        <begin position="1"/>
        <end position="24"/>
    </location>
</feature>
<feature type="domain" description="DUF306" evidence="2">
    <location>
        <begin position="44"/>
        <end position="134"/>
    </location>
</feature>
<dbReference type="Gene3D" id="2.40.128.270">
    <property type="match status" value="2"/>
</dbReference>
<gene>
    <name evidence="3" type="ORF">JT362_24335</name>
</gene>
<keyword evidence="1" id="KW-0732">Signal</keyword>
<dbReference type="RefSeq" id="WP_260194039.1">
    <property type="nucleotide sequence ID" value="NZ_JAFFZE010000017.1"/>
</dbReference>
<keyword evidence="4" id="KW-1185">Reference proteome</keyword>
<feature type="domain" description="DUF306" evidence="2">
    <location>
        <begin position="149"/>
        <end position="254"/>
    </location>
</feature>
<evidence type="ECO:0000259" key="2">
    <source>
        <dbReference type="Pfam" id="PF03724"/>
    </source>
</evidence>
<dbReference type="PANTHER" id="PTHR35535">
    <property type="entry name" value="HEAT SHOCK PROTEIN HSLJ"/>
    <property type="match status" value="1"/>
</dbReference>
<organism evidence="3 4">
    <name type="scientific">Actinophytocola gossypii</name>
    <dbReference type="NCBI Taxonomy" id="2812003"/>
    <lineage>
        <taxon>Bacteria</taxon>
        <taxon>Bacillati</taxon>
        <taxon>Actinomycetota</taxon>
        <taxon>Actinomycetes</taxon>
        <taxon>Pseudonocardiales</taxon>
        <taxon>Pseudonocardiaceae</taxon>
    </lineage>
</organism>
<dbReference type="InterPro" id="IPR053147">
    <property type="entry name" value="Hsp_HslJ-like"/>
</dbReference>
<proteinExistence type="predicted"/>
<dbReference type="EMBL" id="JAFFZE010000017">
    <property type="protein sequence ID" value="MCT2586252.1"/>
    <property type="molecule type" value="Genomic_DNA"/>
</dbReference>
<dbReference type="PANTHER" id="PTHR35535:SF2">
    <property type="entry name" value="DUF306 DOMAIN-CONTAINING PROTEIN"/>
    <property type="match status" value="1"/>
</dbReference>
<comment type="caution">
    <text evidence="3">The sequence shown here is derived from an EMBL/GenBank/DDBJ whole genome shotgun (WGS) entry which is preliminary data.</text>
</comment>
<evidence type="ECO:0000256" key="1">
    <source>
        <dbReference type="SAM" id="SignalP"/>
    </source>
</evidence>
<evidence type="ECO:0000313" key="3">
    <source>
        <dbReference type="EMBL" id="MCT2586252.1"/>
    </source>
</evidence>
<feature type="chain" id="PRO_5045724737" evidence="1">
    <location>
        <begin position="25"/>
        <end position="260"/>
    </location>
</feature>
<name>A0ABT2JEE5_9PSEU</name>
<sequence>MRRGWMLVLVLVVAGCGQPPASTAPGIGTVSPAGAEYVLSEATVGGRPHALVAGTTVSLDFTDDGELRANAGCNHLRWRVSLDDGTLSTEGGEMTEMGCDEPRHAQDRWLTEFLGGGPSWELDGSRLVLRGGDTELVFTDREVAEPDRPLVGPVWTVDTLVDGQTASSTPTGAAAATVEFGEGRLTVFTGCNGGSAAYTVSGDTIEVDALVLTRKACAPDIMRVEEAVVAVLDGTVTYAVSAEVLTLEHPSGKGLRLRAE</sequence>
<protein>
    <submittedName>
        <fullName evidence="3">META domain-containing protein</fullName>
    </submittedName>
</protein>
<evidence type="ECO:0000313" key="4">
    <source>
        <dbReference type="Proteomes" id="UP001156441"/>
    </source>
</evidence>
<reference evidence="3 4" key="1">
    <citation type="submission" date="2021-02" db="EMBL/GenBank/DDBJ databases">
        <title>Actinophytocola xerophila sp. nov., isolated from soil of cotton cropping field.</title>
        <authorList>
            <person name="Huang R."/>
            <person name="Chen X."/>
            <person name="Ge X."/>
            <person name="Liu W."/>
        </authorList>
    </citation>
    <scope>NUCLEOTIDE SEQUENCE [LARGE SCALE GENOMIC DNA]</scope>
    <source>
        <strain evidence="3 4">S1-96</strain>
    </source>
</reference>
<dbReference type="Proteomes" id="UP001156441">
    <property type="component" value="Unassembled WGS sequence"/>
</dbReference>
<dbReference type="InterPro" id="IPR005184">
    <property type="entry name" value="DUF306_Meta_HslJ"/>
</dbReference>